<keyword evidence="1" id="KW-1133">Transmembrane helix</keyword>
<evidence type="ECO:0000313" key="2">
    <source>
        <dbReference type="EMBL" id="QDU79648.1"/>
    </source>
</evidence>
<dbReference type="RefSeq" id="WP_144994419.1">
    <property type="nucleotide sequence ID" value="NZ_CP036281.1"/>
</dbReference>
<sequence length="201" mass="23189">MAIIGIDDRKRRDQNRTGAEQLLVCVNIVSVLWTSLVLEQHSRYHSATFPVVFLSAFLLIVLSSFYFFTILMRLKRQKEVSWFQLASLSAYPLALTIMVSSSLTHWPASVRFFFSRSSFEQVVEEINQGREPEEFPKWIGLFWIDSVTTSGYDLSAKAGSVDFITGFVFWDECGISYTPDLSGRSPNRDFRLAPDWYLVEW</sequence>
<dbReference type="EMBL" id="CP036281">
    <property type="protein sequence ID" value="QDU79648.1"/>
    <property type="molecule type" value="Genomic_DNA"/>
</dbReference>
<dbReference type="OrthoDB" id="9907909at2"/>
<keyword evidence="3" id="KW-1185">Reference proteome</keyword>
<dbReference type="KEGG" id="plon:Pla110_13590"/>
<dbReference type="AlphaFoldDB" id="A0A518CK92"/>
<keyword evidence="1" id="KW-0812">Transmembrane</keyword>
<name>A0A518CK92_9PLAN</name>
<dbReference type="Proteomes" id="UP000317178">
    <property type="component" value="Chromosome"/>
</dbReference>
<reference evidence="2 3" key="1">
    <citation type="submission" date="2019-02" db="EMBL/GenBank/DDBJ databases">
        <title>Deep-cultivation of Planctomycetes and their phenomic and genomic characterization uncovers novel biology.</title>
        <authorList>
            <person name="Wiegand S."/>
            <person name="Jogler M."/>
            <person name="Boedeker C."/>
            <person name="Pinto D."/>
            <person name="Vollmers J."/>
            <person name="Rivas-Marin E."/>
            <person name="Kohn T."/>
            <person name="Peeters S.H."/>
            <person name="Heuer A."/>
            <person name="Rast P."/>
            <person name="Oberbeckmann S."/>
            <person name="Bunk B."/>
            <person name="Jeske O."/>
            <person name="Meyerdierks A."/>
            <person name="Storesund J.E."/>
            <person name="Kallscheuer N."/>
            <person name="Luecker S."/>
            <person name="Lage O.M."/>
            <person name="Pohl T."/>
            <person name="Merkel B.J."/>
            <person name="Hornburger P."/>
            <person name="Mueller R.-W."/>
            <person name="Bruemmer F."/>
            <person name="Labrenz M."/>
            <person name="Spormann A.M."/>
            <person name="Op den Camp H."/>
            <person name="Overmann J."/>
            <person name="Amann R."/>
            <person name="Jetten M.S.M."/>
            <person name="Mascher T."/>
            <person name="Medema M.H."/>
            <person name="Devos D.P."/>
            <person name="Kaster A.-K."/>
            <person name="Ovreas L."/>
            <person name="Rohde M."/>
            <person name="Galperin M.Y."/>
            <person name="Jogler C."/>
        </authorList>
    </citation>
    <scope>NUCLEOTIDE SEQUENCE [LARGE SCALE GENOMIC DNA]</scope>
    <source>
        <strain evidence="2 3">Pla110</strain>
    </source>
</reference>
<organism evidence="2 3">
    <name type="scientific">Polystyrenella longa</name>
    <dbReference type="NCBI Taxonomy" id="2528007"/>
    <lineage>
        <taxon>Bacteria</taxon>
        <taxon>Pseudomonadati</taxon>
        <taxon>Planctomycetota</taxon>
        <taxon>Planctomycetia</taxon>
        <taxon>Planctomycetales</taxon>
        <taxon>Planctomycetaceae</taxon>
        <taxon>Polystyrenella</taxon>
    </lineage>
</organism>
<proteinExistence type="predicted"/>
<feature type="transmembrane region" description="Helical" evidence="1">
    <location>
        <begin position="21"/>
        <end position="38"/>
    </location>
</feature>
<feature type="transmembrane region" description="Helical" evidence="1">
    <location>
        <begin position="44"/>
        <end position="68"/>
    </location>
</feature>
<protein>
    <submittedName>
        <fullName evidence="2">Uncharacterized protein</fullName>
    </submittedName>
</protein>
<accession>A0A518CK92</accession>
<keyword evidence="1" id="KW-0472">Membrane</keyword>
<evidence type="ECO:0000256" key="1">
    <source>
        <dbReference type="SAM" id="Phobius"/>
    </source>
</evidence>
<feature type="transmembrane region" description="Helical" evidence="1">
    <location>
        <begin position="80"/>
        <end position="99"/>
    </location>
</feature>
<evidence type="ECO:0000313" key="3">
    <source>
        <dbReference type="Proteomes" id="UP000317178"/>
    </source>
</evidence>
<gene>
    <name evidence="2" type="ORF">Pla110_13590</name>
</gene>